<evidence type="ECO:0000256" key="2">
    <source>
        <dbReference type="ARBA" id="ARBA00023002"/>
    </source>
</evidence>
<comment type="similarity">
    <text evidence="1">Belongs to the short-chain dehydrogenases/reductases (SDR) family.</text>
</comment>
<evidence type="ECO:0000256" key="1">
    <source>
        <dbReference type="ARBA" id="ARBA00006484"/>
    </source>
</evidence>
<dbReference type="Proteomes" id="UP000321595">
    <property type="component" value="Chromosome"/>
</dbReference>
<proteinExistence type="inferred from homology"/>
<dbReference type="Pfam" id="PF00106">
    <property type="entry name" value="adh_short"/>
    <property type="match status" value="1"/>
</dbReference>
<dbReference type="OrthoDB" id="9790266at2"/>
<dbReference type="RefSeq" id="WP_146957123.1">
    <property type="nucleotide sequence ID" value="NZ_CP042467.1"/>
</dbReference>
<organism evidence="4 5">
    <name type="scientific">Microvenator marinus</name>
    <dbReference type="NCBI Taxonomy" id="2600177"/>
    <lineage>
        <taxon>Bacteria</taxon>
        <taxon>Deltaproteobacteria</taxon>
        <taxon>Bradymonadales</taxon>
        <taxon>Microvenatoraceae</taxon>
        <taxon>Microvenator</taxon>
    </lineage>
</organism>
<dbReference type="EMBL" id="CP042467">
    <property type="protein sequence ID" value="QED26032.1"/>
    <property type="molecule type" value="Genomic_DNA"/>
</dbReference>
<name>A0A5B8XJR8_9DELT</name>
<dbReference type="PANTHER" id="PTHR44196:SF1">
    <property type="entry name" value="DEHYDROGENASE_REDUCTASE SDR FAMILY MEMBER 7B"/>
    <property type="match status" value="1"/>
</dbReference>
<dbReference type="PANTHER" id="PTHR44196">
    <property type="entry name" value="DEHYDROGENASE/REDUCTASE SDR FAMILY MEMBER 7B"/>
    <property type="match status" value="1"/>
</dbReference>
<sequence length="269" mass="29313">MSKHFEGKVVWITGGGTGIGRECALEFARRGGHVVVSGRREQVLLEVAQECEALGVKAMGLVCDVTSEESVKSAVAHIVETFGGIDVVLANAGFGVGGRIEDLEVEDWRRQFETNVIGLIATARHSLPHLKERQGRIALVGSVAGFIPSPGVGAYHSSKYAVRAIGQVLSIELHGSGVSCTSIHPGFVKSEIGRVDNKGEHHPEWEDKRPEKLMWETDRAARVMVDAIYKRRREFVFTGHGKIAAALGRHFPGLVHFVLTRSGSGYKRR</sequence>
<evidence type="ECO:0000259" key="3">
    <source>
        <dbReference type="SMART" id="SM00822"/>
    </source>
</evidence>
<evidence type="ECO:0000313" key="5">
    <source>
        <dbReference type="Proteomes" id="UP000321595"/>
    </source>
</evidence>
<dbReference type="GO" id="GO:0016020">
    <property type="term" value="C:membrane"/>
    <property type="evidence" value="ECO:0007669"/>
    <property type="project" value="TreeGrafter"/>
</dbReference>
<dbReference type="GO" id="GO:0016491">
    <property type="term" value="F:oxidoreductase activity"/>
    <property type="evidence" value="ECO:0007669"/>
    <property type="project" value="UniProtKB-KW"/>
</dbReference>
<dbReference type="InterPro" id="IPR036291">
    <property type="entry name" value="NAD(P)-bd_dom_sf"/>
</dbReference>
<feature type="domain" description="Ketoreductase" evidence="3">
    <location>
        <begin position="8"/>
        <end position="177"/>
    </location>
</feature>
<dbReference type="SUPFAM" id="SSF51735">
    <property type="entry name" value="NAD(P)-binding Rossmann-fold domains"/>
    <property type="match status" value="1"/>
</dbReference>
<protein>
    <submittedName>
        <fullName evidence="4">SDR family NAD(P)-dependent oxidoreductase</fullName>
    </submittedName>
</protein>
<keyword evidence="5" id="KW-1185">Reference proteome</keyword>
<dbReference type="InterPro" id="IPR057326">
    <property type="entry name" value="KR_dom"/>
</dbReference>
<dbReference type="KEGG" id="bbae:FRD01_01895"/>
<dbReference type="AlphaFoldDB" id="A0A5B8XJR8"/>
<dbReference type="InterPro" id="IPR002347">
    <property type="entry name" value="SDR_fam"/>
</dbReference>
<keyword evidence="2" id="KW-0560">Oxidoreductase</keyword>
<dbReference type="SMART" id="SM00822">
    <property type="entry name" value="PKS_KR"/>
    <property type="match status" value="1"/>
</dbReference>
<dbReference type="PRINTS" id="PR00081">
    <property type="entry name" value="GDHRDH"/>
</dbReference>
<gene>
    <name evidence="4" type="ORF">FRD01_01895</name>
</gene>
<evidence type="ECO:0000313" key="4">
    <source>
        <dbReference type="EMBL" id="QED26032.1"/>
    </source>
</evidence>
<reference evidence="4 5" key="1">
    <citation type="submission" date="2019-08" db="EMBL/GenBank/DDBJ databases">
        <authorList>
            <person name="Liang Q."/>
        </authorList>
    </citation>
    <scope>NUCLEOTIDE SEQUENCE [LARGE SCALE GENOMIC DNA]</scope>
    <source>
        <strain evidence="4 5">V1718</strain>
    </source>
</reference>
<dbReference type="FunFam" id="3.40.50.720:FF:000084">
    <property type="entry name" value="Short-chain dehydrogenase reductase"/>
    <property type="match status" value="1"/>
</dbReference>
<accession>A0A5B8XJR8</accession>
<dbReference type="Gene3D" id="3.40.50.720">
    <property type="entry name" value="NAD(P)-binding Rossmann-like Domain"/>
    <property type="match status" value="1"/>
</dbReference>